<dbReference type="Gene3D" id="3.40.50.720">
    <property type="entry name" value="NAD(P)-binding Rossmann-like Domain"/>
    <property type="match status" value="1"/>
</dbReference>
<dbReference type="PANTHER" id="PTHR14239">
    <property type="entry name" value="DUDULIN-RELATED"/>
    <property type="match status" value="1"/>
</dbReference>
<dbReference type="SUPFAM" id="SSF51735">
    <property type="entry name" value="NAD(P)-binding Rossmann-fold domains"/>
    <property type="match status" value="1"/>
</dbReference>
<feature type="domain" description="Pyrroline-5-carboxylate reductase catalytic N-terminal" evidence="2">
    <location>
        <begin position="3"/>
        <end position="91"/>
    </location>
</feature>
<organism evidence="3 4">
    <name type="scientific">Kitasatospora herbaricolor</name>
    <dbReference type="NCBI Taxonomy" id="68217"/>
    <lineage>
        <taxon>Bacteria</taxon>
        <taxon>Bacillati</taxon>
        <taxon>Actinomycetota</taxon>
        <taxon>Actinomycetes</taxon>
        <taxon>Kitasatosporales</taxon>
        <taxon>Streptomycetaceae</taxon>
        <taxon>Kitasatospora</taxon>
    </lineage>
</organism>
<protein>
    <submittedName>
        <fullName evidence="3">NAD(P)-binding domain-containing protein</fullName>
    </submittedName>
</protein>
<dbReference type="InterPro" id="IPR036291">
    <property type="entry name" value="NAD(P)-bd_dom_sf"/>
</dbReference>
<sequence length="212" mass="21381">MTTIAVLGAGTVARTLATGLRGGGHEVVVGSRDPRRAAERWAGSGVRLTGLAEAAESAALVVNALPGPVSVEVLGGLAAQLSGKVLVDVANATESDAHGFASGLTYPGGSLAEEIQRALPDVRVVKTLNTLHESVMVAPGRLAAPPTAFLSGNDTEAKRIVGGLLGELGWPADWIIDLGGVASARAPEAFILMVGGIVRVLGPVPFGLSVAR</sequence>
<reference evidence="3 4" key="1">
    <citation type="submission" date="2022-10" db="EMBL/GenBank/DDBJ databases">
        <title>The complete genomes of actinobacterial strains from the NBC collection.</title>
        <authorList>
            <person name="Joergensen T.S."/>
            <person name="Alvarez Arevalo M."/>
            <person name="Sterndorff E.B."/>
            <person name="Faurdal D."/>
            <person name="Vuksanovic O."/>
            <person name="Mourched A.-S."/>
            <person name="Charusanti P."/>
            <person name="Shaw S."/>
            <person name="Blin K."/>
            <person name="Weber T."/>
        </authorList>
    </citation>
    <scope>NUCLEOTIDE SEQUENCE [LARGE SCALE GENOMIC DNA]</scope>
    <source>
        <strain evidence="3 4">NBC_01247</strain>
    </source>
</reference>
<dbReference type="Pfam" id="PF03807">
    <property type="entry name" value="F420_oxidored"/>
    <property type="match status" value="1"/>
</dbReference>
<evidence type="ECO:0000313" key="4">
    <source>
        <dbReference type="Proteomes" id="UP001432014"/>
    </source>
</evidence>
<dbReference type="EMBL" id="CP108482">
    <property type="protein sequence ID" value="WUS56054.1"/>
    <property type="molecule type" value="Genomic_DNA"/>
</dbReference>
<proteinExistence type="predicted"/>
<accession>A0ABZ1W5L3</accession>
<dbReference type="InterPro" id="IPR028939">
    <property type="entry name" value="P5C_Rdtase_cat_N"/>
</dbReference>
<dbReference type="InterPro" id="IPR051267">
    <property type="entry name" value="STEAP_metalloreductase"/>
</dbReference>
<name>A0ABZ1W5L3_9ACTN</name>
<gene>
    <name evidence="3" type="ORF">OG469_11280</name>
</gene>
<evidence type="ECO:0000256" key="1">
    <source>
        <dbReference type="ARBA" id="ARBA00023002"/>
    </source>
</evidence>
<keyword evidence="4" id="KW-1185">Reference proteome</keyword>
<keyword evidence="1" id="KW-0560">Oxidoreductase</keyword>
<evidence type="ECO:0000313" key="3">
    <source>
        <dbReference type="EMBL" id="WUS56054.1"/>
    </source>
</evidence>
<dbReference type="Proteomes" id="UP001432014">
    <property type="component" value="Chromosome"/>
</dbReference>
<dbReference type="RefSeq" id="WP_329499330.1">
    <property type="nucleotide sequence ID" value="NZ_CP108460.1"/>
</dbReference>
<evidence type="ECO:0000259" key="2">
    <source>
        <dbReference type="Pfam" id="PF03807"/>
    </source>
</evidence>
<dbReference type="PANTHER" id="PTHR14239:SF10">
    <property type="entry name" value="REDUCTASE"/>
    <property type="match status" value="1"/>
</dbReference>